<evidence type="ECO:0000313" key="1">
    <source>
        <dbReference type="EMBL" id="SNT72361.1"/>
    </source>
</evidence>
<dbReference type="Pfam" id="PF07277">
    <property type="entry name" value="SapC"/>
    <property type="match status" value="1"/>
</dbReference>
<proteinExistence type="predicted"/>
<organism evidence="1 2">
    <name type="scientific">Amphiplicatus metriothermophilus</name>
    <dbReference type="NCBI Taxonomy" id="1519374"/>
    <lineage>
        <taxon>Bacteria</taxon>
        <taxon>Pseudomonadati</taxon>
        <taxon>Pseudomonadota</taxon>
        <taxon>Alphaproteobacteria</taxon>
        <taxon>Parvularculales</taxon>
        <taxon>Parvularculaceae</taxon>
        <taxon>Amphiplicatus</taxon>
    </lineage>
</organism>
<gene>
    <name evidence="1" type="ORF">SAMN06297382_1401</name>
</gene>
<sequence length="241" mass="26843">MARHVQLNNVDHANLRIRTERGEAFGDAVMSCPVFPRELRNVQAHYPIIFTKDPNLACFRPLALFGFEEGENLFLKGDVWDAPYVPLAMRMRPFLIGFSSVEGEGEGRRAEAHIDLDHPRVSETDGVRIFMEHGGHSPYLKEMLGILAEAHDGEQSIAGFSAMLEEFSLIEPFTLDITLNDGTTGRLSGYYTIAEEALYGLDASALGRLQAAGNLQPIYMAVASLSQFRSLIDRRNARLET</sequence>
<evidence type="ECO:0000313" key="2">
    <source>
        <dbReference type="Proteomes" id="UP000198346"/>
    </source>
</evidence>
<dbReference type="OrthoDB" id="8888710at2"/>
<dbReference type="AlphaFoldDB" id="A0A239PQ03"/>
<dbReference type="EMBL" id="FZQA01000002">
    <property type="protein sequence ID" value="SNT72361.1"/>
    <property type="molecule type" value="Genomic_DNA"/>
</dbReference>
<dbReference type="RefSeq" id="WP_089411857.1">
    <property type="nucleotide sequence ID" value="NZ_FZQA01000002.1"/>
</dbReference>
<keyword evidence="2" id="KW-1185">Reference proteome</keyword>
<reference evidence="1 2" key="1">
    <citation type="submission" date="2017-07" db="EMBL/GenBank/DDBJ databases">
        <authorList>
            <person name="Sun Z.S."/>
            <person name="Albrecht U."/>
            <person name="Echele G."/>
            <person name="Lee C.C."/>
        </authorList>
    </citation>
    <scope>NUCLEOTIDE SEQUENCE [LARGE SCALE GENOMIC DNA]</scope>
    <source>
        <strain evidence="1 2">CGMCC 1.12710</strain>
    </source>
</reference>
<dbReference type="InterPro" id="IPR010836">
    <property type="entry name" value="SapC"/>
</dbReference>
<protein>
    <submittedName>
        <fullName evidence="1">SapC protein</fullName>
    </submittedName>
</protein>
<name>A0A239PQ03_9PROT</name>
<accession>A0A239PQ03</accession>
<dbReference type="Proteomes" id="UP000198346">
    <property type="component" value="Unassembled WGS sequence"/>
</dbReference>